<dbReference type="PRINTS" id="PR00371">
    <property type="entry name" value="FPNCR"/>
</dbReference>
<keyword evidence="21" id="KW-0813">Transport</keyword>
<evidence type="ECO:0000313" key="24">
    <source>
        <dbReference type="EMBL" id="MCK8142370.1"/>
    </source>
</evidence>
<evidence type="ECO:0000256" key="21">
    <source>
        <dbReference type="RuleBase" id="RU000356"/>
    </source>
</evidence>
<dbReference type="AlphaFoldDB" id="A0A9X1XRV0"/>
<dbReference type="GO" id="GO:0020037">
    <property type="term" value="F:heme binding"/>
    <property type="evidence" value="ECO:0007669"/>
    <property type="project" value="InterPro"/>
</dbReference>
<dbReference type="GO" id="GO:0008941">
    <property type="term" value="F:nitric oxide dioxygenase NAD(P)H activity"/>
    <property type="evidence" value="ECO:0007669"/>
    <property type="project" value="UniProtKB-EC"/>
</dbReference>
<keyword evidence="25" id="KW-1185">Reference proteome</keyword>
<evidence type="ECO:0000256" key="18">
    <source>
        <dbReference type="ARBA" id="ARBA00033187"/>
    </source>
</evidence>
<evidence type="ECO:0000256" key="12">
    <source>
        <dbReference type="ARBA" id="ARBA00022857"/>
    </source>
</evidence>
<keyword evidence="7 21" id="KW-0349">Heme</keyword>
<evidence type="ECO:0000256" key="13">
    <source>
        <dbReference type="ARBA" id="ARBA00023002"/>
    </source>
</evidence>
<comment type="catalytic activity">
    <reaction evidence="20">
        <text>2 nitric oxide + NADPH + 2 O2 = 2 nitrate + NADP(+) + H(+)</text>
        <dbReference type="Rhea" id="RHEA:19465"/>
        <dbReference type="ChEBI" id="CHEBI:15378"/>
        <dbReference type="ChEBI" id="CHEBI:15379"/>
        <dbReference type="ChEBI" id="CHEBI:16480"/>
        <dbReference type="ChEBI" id="CHEBI:17632"/>
        <dbReference type="ChEBI" id="CHEBI:57783"/>
        <dbReference type="ChEBI" id="CHEBI:58349"/>
        <dbReference type="EC" id="1.14.12.17"/>
    </reaction>
</comment>
<protein>
    <recommendedName>
        <fullName evidence="6">Flavohemoprotein</fullName>
        <ecNumber evidence="5">1.14.12.17</ecNumber>
    </recommendedName>
    <alternativeName>
        <fullName evidence="17">Flavohemoglobin</fullName>
    </alternativeName>
    <alternativeName>
        <fullName evidence="16">Hemoglobin-like protein</fullName>
    </alternativeName>
    <alternativeName>
        <fullName evidence="18">Nitric oxide dioxygenase</fullName>
    </alternativeName>
</protein>
<comment type="cofactor">
    <cofactor evidence="2">
        <name>FAD</name>
        <dbReference type="ChEBI" id="CHEBI:57692"/>
    </cofactor>
</comment>
<dbReference type="InterPro" id="IPR008333">
    <property type="entry name" value="Cbr1-like_FAD-bd_dom"/>
</dbReference>
<dbReference type="SUPFAM" id="SSF46458">
    <property type="entry name" value="Globin-like"/>
    <property type="match status" value="1"/>
</dbReference>
<dbReference type="PRINTS" id="PR00410">
    <property type="entry name" value="PHEHYDRXLASE"/>
</dbReference>
<evidence type="ECO:0000259" key="23">
    <source>
        <dbReference type="PROSITE" id="PS51384"/>
    </source>
</evidence>
<dbReference type="InterPro" id="IPR001709">
    <property type="entry name" value="Flavoprot_Pyr_Nucl_cyt_Rdtase"/>
</dbReference>
<evidence type="ECO:0000256" key="1">
    <source>
        <dbReference type="ARBA" id="ARBA00001970"/>
    </source>
</evidence>
<evidence type="ECO:0000256" key="5">
    <source>
        <dbReference type="ARBA" id="ARBA00012229"/>
    </source>
</evidence>
<evidence type="ECO:0000256" key="17">
    <source>
        <dbReference type="ARBA" id="ARBA00030929"/>
    </source>
</evidence>
<dbReference type="Pfam" id="PF00970">
    <property type="entry name" value="FAD_binding_6"/>
    <property type="match status" value="1"/>
</dbReference>
<dbReference type="CDD" id="cd14779">
    <property type="entry name" value="FHP_Ae-globin-like"/>
    <property type="match status" value="1"/>
</dbReference>
<evidence type="ECO:0000256" key="20">
    <source>
        <dbReference type="ARBA" id="ARBA00049433"/>
    </source>
</evidence>
<dbReference type="InterPro" id="IPR017938">
    <property type="entry name" value="Riboflavin_synthase-like_b-brl"/>
</dbReference>
<dbReference type="Proteomes" id="UP001139260">
    <property type="component" value="Unassembled WGS sequence"/>
</dbReference>
<evidence type="ECO:0000256" key="3">
    <source>
        <dbReference type="ARBA" id="ARBA00006401"/>
    </source>
</evidence>
<evidence type="ECO:0000256" key="10">
    <source>
        <dbReference type="ARBA" id="ARBA00022723"/>
    </source>
</evidence>
<keyword evidence="15" id="KW-0520">NAD</keyword>
<dbReference type="FunFam" id="3.40.50.80:FF:000010">
    <property type="entry name" value="Flavohemoprotein"/>
    <property type="match status" value="1"/>
</dbReference>
<dbReference type="PANTHER" id="PTHR43396:SF3">
    <property type="entry name" value="FLAVOHEMOPROTEIN"/>
    <property type="match status" value="1"/>
</dbReference>
<dbReference type="PROSITE" id="PS01033">
    <property type="entry name" value="GLOBIN"/>
    <property type="match status" value="1"/>
</dbReference>
<dbReference type="GO" id="GO:0019825">
    <property type="term" value="F:oxygen binding"/>
    <property type="evidence" value="ECO:0007669"/>
    <property type="project" value="InterPro"/>
</dbReference>
<dbReference type="Gene3D" id="3.40.50.80">
    <property type="entry name" value="Nucleotide-binding domain of ferredoxin-NADP reductase (FNR) module"/>
    <property type="match status" value="1"/>
</dbReference>
<comment type="similarity">
    <text evidence="3">In the C-terminal section; belongs to the flavoprotein pyridine nucleotide cytochrome reductase family.</text>
</comment>
<keyword evidence="10" id="KW-0479">Metal-binding</keyword>
<keyword evidence="12" id="KW-0521">NADP</keyword>
<gene>
    <name evidence="24" type="primary">hmpA</name>
    <name evidence="24" type="ORF">MW871_10755</name>
</gene>
<dbReference type="GO" id="GO:0046872">
    <property type="term" value="F:metal ion binding"/>
    <property type="evidence" value="ECO:0007669"/>
    <property type="project" value="UniProtKB-KW"/>
</dbReference>
<dbReference type="GO" id="GO:0005344">
    <property type="term" value="F:oxygen carrier activity"/>
    <property type="evidence" value="ECO:0007669"/>
    <property type="project" value="UniProtKB-KW"/>
</dbReference>
<evidence type="ECO:0000313" key="25">
    <source>
        <dbReference type="Proteomes" id="UP001139260"/>
    </source>
</evidence>
<evidence type="ECO:0000256" key="9">
    <source>
        <dbReference type="ARBA" id="ARBA00022630"/>
    </source>
</evidence>
<dbReference type="Pfam" id="PF00042">
    <property type="entry name" value="Globin"/>
    <property type="match status" value="1"/>
</dbReference>
<evidence type="ECO:0000259" key="22">
    <source>
        <dbReference type="PROSITE" id="PS01033"/>
    </source>
</evidence>
<dbReference type="GO" id="GO:0046210">
    <property type="term" value="P:nitric oxide catabolic process"/>
    <property type="evidence" value="ECO:0007669"/>
    <property type="project" value="TreeGrafter"/>
</dbReference>
<dbReference type="RefSeq" id="WP_248428505.1">
    <property type="nucleotide sequence ID" value="NZ_JALNUB010000006.1"/>
</dbReference>
<sequence length="399" mass="44742">MNTSQKELVKATVPVLKASGNDLITYFYQRMLTNNPELKDIFNMANQASGKQQNALTGAVLAYAENIDDPTVLINTLKAIGNKHVSLNIAAEQYDIVGNHLINSIIEVLGAAATPELIEAWTCAYNELAQIMISIEADMYQKNSLKKGGWKGWRSFVIYKIVAESDEINSFYLKPEDNQEIADYFPGQYISVSTFIPELGHKQPRQYSLSSNSNNEYYRISVKKEMGQKTPDGIVSNALHDKKEGDLLDVSAPAGLFYADPEAKNPLVLVSGGVGLTPMMSMVETNKNALQRNQTVWIHSCRNENVHAFKDTIEELNNEKTWLTSFVFYETLPETETNAIEGRIDLQQIKEEILIKDAKYYICGPAVFIKVQYQSLVSLGVSRENILYEEFGPQLLSLN</sequence>
<feature type="domain" description="FAD-binding FR-type" evidence="23">
    <location>
        <begin position="151"/>
        <end position="260"/>
    </location>
</feature>
<keyword evidence="13 24" id="KW-0560">Oxidoreductase</keyword>
<evidence type="ECO:0000256" key="16">
    <source>
        <dbReference type="ARBA" id="ARBA00030024"/>
    </source>
</evidence>
<evidence type="ECO:0000256" key="11">
    <source>
        <dbReference type="ARBA" id="ARBA00022827"/>
    </source>
</evidence>
<dbReference type="PROSITE" id="PS51384">
    <property type="entry name" value="FAD_FR"/>
    <property type="match status" value="1"/>
</dbReference>
<dbReference type="NCBIfam" id="NF009805">
    <property type="entry name" value="PRK13289.1"/>
    <property type="match status" value="1"/>
</dbReference>
<organism evidence="24 25">
    <name type="scientific">Flavobacterium pygoscelis</name>
    <dbReference type="NCBI Taxonomy" id="2893176"/>
    <lineage>
        <taxon>Bacteria</taxon>
        <taxon>Pseudomonadati</taxon>
        <taxon>Bacteroidota</taxon>
        <taxon>Flavobacteriia</taxon>
        <taxon>Flavobacteriales</taxon>
        <taxon>Flavobacteriaceae</taxon>
        <taxon>Flavobacterium</taxon>
    </lineage>
</organism>
<dbReference type="InterPro" id="IPR001433">
    <property type="entry name" value="OxRdtase_FAD/NAD-bd"/>
</dbReference>
<dbReference type="Gene3D" id="2.40.30.10">
    <property type="entry name" value="Translation factors"/>
    <property type="match status" value="1"/>
</dbReference>
<evidence type="ECO:0000256" key="15">
    <source>
        <dbReference type="ARBA" id="ARBA00023027"/>
    </source>
</evidence>
<evidence type="ECO:0000256" key="14">
    <source>
        <dbReference type="ARBA" id="ARBA00023004"/>
    </source>
</evidence>
<dbReference type="SUPFAM" id="SSF63380">
    <property type="entry name" value="Riboflavin synthase domain-like"/>
    <property type="match status" value="1"/>
</dbReference>
<evidence type="ECO:0000256" key="8">
    <source>
        <dbReference type="ARBA" id="ARBA00022621"/>
    </source>
</evidence>
<proteinExistence type="inferred from homology"/>
<accession>A0A9X1XRV0</accession>
<dbReference type="InterPro" id="IPR000971">
    <property type="entry name" value="Globin"/>
</dbReference>
<dbReference type="Pfam" id="PF00175">
    <property type="entry name" value="NAD_binding_1"/>
    <property type="match status" value="1"/>
</dbReference>
<dbReference type="InterPro" id="IPR012292">
    <property type="entry name" value="Globin/Proto"/>
</dbReference>
<dbReference type="CDD" id="cd06184">
    <property type="entry name" value="flavohem_like_fad_nad_binding"/>
    <property type="match status" value="1"/>
</dbReference>
<dbReference type="PANTHER" id="PTHR43396">
    <property type="entry name" value="FLAVOHEMOPROTEIN"/>
    <property type="match status" value="1"/>
</dbReference>
<evidence type="ECO:0000256" key="6">
    <source>
        <dbReference type="ARBA" id="ARBA00014637"/>
    </source>
</evidence>
<dbReference type="GO" id="GO:0071949">
    <property type="term" value="F:FAD binding"/>
    <property type="evidence" value="ECO:0007669"/>
    <property type="project" value="TreeGrafter"/>
</dbReference>
<comment type="catalytic activity">
    <reaction evidence="19">
        <text>2 nitric oxide + NADH + 2 O2 = 2 nitrate + NAD(+) + H(+)</text>
        <dbReference type="Rhea" id="RHEA:19469"/>
        <dbReference type="ChEBI" id="CHEBI:15378"/>
        <dbReference type="ChEBI" id="CHEBI:15379"/>
        <dbReference type="ChEBI" id="CHEBI:16480"/>
        <dbReference type="ChEBI" id="CHEBI:17632"/>
        <dbReference type="ChEBI" id="CHEBI:57540"/>
        <dbReference type="ChEBI" id="CHEBI:57945"/>
        <dbReference type="EC" id="1.14.12.17"/>
    </reaction>
</comment>
<dbReference type="FunFam" id="1.10.490.10:FF:000003">
    <property type="entry name" value="Flavohemoprotein"/>
    <property type="match status" value="1"/>
</dbReference>
<keyword evidence="8 21" id="KW-0561">Oxygen transport</keyword>
<evidence type="ECO:0000256" key="2">
    <source>
        <dbReference type="ARBA" id="ARBA00001974"/>
    </source>
</evidence>
<dbReference type="InterPro" id="IPR009050">
    <property type="entry name" value="Globin-like_sf"/>
</dbReference>
<dbReference type="EMBL" id="JALNUB010000006">
    <property type="protein sequence ID" value="MCK8142370.1"/>
    <property type="molecule type" value="Genomic_DNA"/>
</dbReference>
<dbReference type="FunFam" id="2.40.30.10:FF:000034">
    <property type="entry name" value="Flavohemoprotein"/>
    <property type="match status" value="1"/>
</dbReference>
<keyword evidence="9" id="KW-0285">Flavoprotein</keyword>
<evidence type="ECO:0000256" key="4">
    <source>
        <dbReference type="ARBA" id="ARBA00008414"/>
    </source>
</evidence>
<comment type="cofactor">
    <cofactor evidence="1">
        <name>heme b</name>
        <dbReference type="ChEBI" id="CHEBI:60344"/>
    </cofactor>
</comment>
<dbReference type="InterPro" id="IPR017927">
    <property type="entry name" value="FAD-bd_FR_type"/>
</dbReference>
<dbReference type="Gene3D" id="1.10.490.10">
    <property type="entry name" value="Globins"/>
    <property type="match status" value="1"/>
</dbReference>
<dbReference type="EC" id="1.14.12.17" evidence="5"/>
<reference evidence="24" key="1">
    <citation type="submission" date="2022-04" db="EMBL/GenBank/DDBJ databases">
        <title>Flavobacterium pygoscelis sp. nov. isolated from Chinstrap chick (Pygoscelis antarcticus).</title>
        <authorList>
            <person name="Irgang R."/>
            <person name="Poblete-Morales M."/>
            <person name="Avendano-Herrera R."/>
        </authorList>
    </citation>
    <scope>NUCLEOTIDE SEQUENCE</scope>
    <source>
        <strain evidence="24">I-SCBP12n</strain>
    </source>
</reference>
<dbReference type="InterPro" id="IPR039261">
    <property type="entry name" value="FNR_nucleotide-bd"/>
</dbReference>
<dbReference type="GO" id="GO:0071500">
    <property type="term" value="P:cellular response to nitrosative stress"/>
    <property type="evidence" value="ECO:0007669"/>
    <property type="project" value="TreeGrafter"/>
</dbReference>
<keyword evidence="14" id="KW-0408">Iron</keyword>
<name>A0A9X1XRV0_9FLAO</name>
<comment type="similarity">
    <text evidence="4">Belongs to the globin family. Two-domain flavohemoproteins subfamily.</text>
</comment>
<dbReference type="SUPFAM" id="SSF52343">
    <property type="entry name" value="Ferredoxin reductase-like, C-terminal NADP-linked domain"/>
    <property type="match status" value="1"/>
</dbReference>
<feature type="domain" description="Globin" evidence="22">
    <location>
        <begin position="1"/>
        <end position="137"/>
    </location>
</feature>
<comment type="caution">
    <text evidence="24">The sequence shown here is derived from an EMBL/GenBank/DDBJ whole genome shotgun (WGS) entry which is preliminary data.</text>
</comment>
<evidence type="ECO:0000256" key="19">
    <source>
        <dbReference type="ARBA" id="ARBA00048649"/>
    </source>
</evidence>
<evidence type="ECO:0000256" key="7">
    <source>
        <dbReference type="ARBA" id="ARBA00022617"/>
    </source>
</evidence>
<keyword evidence="11" id="KW-0274">FAD</keyword>